<dbReference type="InterPro" id="IPR013839">
    <property type="entry name" value="DNAligase_adenylation"/>
</dbReference>
<evidence type="ECO:0000259" key="12">
    <source>
        <dbReference type="PROSITE" id="PS50172"/>
    </source>
</evidence>
<dbReference type="InterPro" id="IPR041663">
    <property type="entry name" value="DisA/LigA_HHH"/>
</dbReference>
<evidence type="ECO:0000256" key="2">
    <source>
        <dbReference type="ARBA" id="ARBA00022705"/>
    </source>
</evidence>
<dbReference type="GO" id="GO:0006260">
    <property type="term" value="P:DNA replication"/>
    <property type="evidence" value="ECO:0007669"/>
    <property type="project" value="UniProtKB-KW"/>
</dbReference>
<dbReference type="Pfam" id="PF01653">
    <property type="entry name" value="DNA_ligase_aden"/>
    <property type="match status" value="1"/>
</dbReference>
<dbReference type="SUPFAM" id="SSF56091">
    <property type="entry name" value="DNA ligase/mRNA capping enzyme, catalytic domain"/>
    <property type="match status" value="1"/>
</dbReference>
<keyword evidence="8 10" id="KW-0234">DNA repair</keyword>
<reference evidence="13 14" key="1">
    <citation type="submission" date="2018-04" db="EMBL/GenBank/DDBJ databases">
        <title>Halococcoides cellulosivorans gen. nov., sp. nov., an extremely halophilic cellulose-utilizing haloarchaeon from hypersaline lakes.</title>
        <authorList>
            <person name="Sorokin D.Y."/>
            <person name="Toshchakov S.V."/>
            <person name="Samarov N.I."/>
            <person name="Korzhenkov A."/>
            <person name="Kublanov I.V."/>
        </authorList>
    </citation>
    <scope>NUCLEOTIDE SEQUENCE [LARGE SCALE GENOMIC DNA]</scope>
    <source>
        <strain evidence="13 14">HArcel1</strain>
    </source>
</reference>
<feature type="binding site" evidence="10">
    <location>
        <begin position="105"/>
        <end position="106"/>
    </location>
    <ligand>
        <name>NAD(+)</name>
        <dbReference type="ChEBI" id="CHEBI:57540"/>
    </ligand>
</feature>
<dbReference type="NCBIfam" id="NF005932">
    <property type="entry name" value="PRK07956.1"/>
    <property type="match status" value="1"/>
</dbReference>
<feature type="binding site" evidence="10">
    <location>
        <begin position="57"/>
        <end position="61"/>
    </location>
    <ligand>
        <name>NAD(+)</name>
        <dbReference type="ChEBI" id="CHEBI:57540"/>
    </ligand>
</feature>
<dbReference type="PROSITE" id="PS01055">
    <property type="entry name" value="DNA_LIGASE_N1"/>
    <property type="match status" value="1"/>
</dbReference>
<dbReference type="SUPFAM" id="SSF50249">
    <property type="entry name" value="Nucleic acid-binding proteins"/>
    <property type="match status" value="1"/>
</dbReference>
<keyword evidence="1 10" id="KW-0436">Ligase</keyword>
<dbReference type="PROSITE" id="PS50172">
    <property type="entry name" value="BRCT"/>
    <property type="match status" value="1"/>
</dbReference>
<feature type="binding site" evidence="10">
    <location>
        <position position="136"/>
    </location>
    <ligand>
        <name>NAD(+)</name>
        <dbReference type="ChEBI" id="CHEBI:57540"/>
    </ligand>
</feature>
<dbReference type="NCBIfam" id="NF010931">
    <property type="entry name" value="PRK14351.1"/>
    <property type="match status" value="1"/>
</dbReference>
<feature type="active site" description="N6-AMP-lysine intermediate" evidence="10">
    <location>
        <position position="138"/>
    </location>
</feature>
<comment type="similarity">
    <text evidence="10">Belongs to the NAD-dependent DNA ligase family. LigA subfamily.</text>
</comment>
<dbReference type="SMART" id="SM00532">
    <property type="entry name" value="LIGANc"/>
    <property type="match status" value="1"/>
</dbReference>
<evidence type="ECO:0000256" key="3">
    <source>
        <dbReference type="ARBA" id="ARBA00022723"/>
    </source>
</evidence>
<proteinExistence type="inferred from homology"/>
<dbReference type="PIRSF" id="PIRSF001604">
    <property type="entry name" value="LigA"/>
    <property type="match status" value="1"/>
</dbReference>
<dbReference type="Pfam" id="PF03120">
    <property type="entry name" value="OB_DNA_ligase"/>
    <property type="match status" value="1"/>
</dbReference>
<dbReference type="HAMAP" id="MF_01588">
    <property type="entry name" value="DNA_ligase_A"/>
    <property type="match status" value="1"/>
</dbReference>
<evidence type="ECO:0000256" key="10">
    <source>
        <dbReference type="HAMAP-Rule" id="MF_01588"/>
    </source>
</evidence>
<dbReference type="Gene3D" id="2.40.50.140">
    <property type="entry name" value="Nucleic acid-binding proteins"/>
    <property type="match status" value="1"/>
</dbReference>
<dbReference type="PROSITE" id="PS01056">
    <property type="entry name" value="DNA_LIGASE_N2"/>
    <property type="match status" value="1"/>
</dbReference>
<protein>
    <recommendedName>
        <fullName evidence="10">DNA ligase</fullName>
        <ecNumber evidence="10">6.5.1.2</ecNumber>
    </recommendedName>
    <alternativeName>
        <fullName evidence="10">Polydeoxyribonucleotide synthase [NAD(+)]</fullName>
    </alternativeName>
</protein>
<keyword evidence="7 10" id="KW-0520">NAD</keyword>
<keyword evidence="4 10" id="KW-0227">DNA damage</keyword>
<dbReference type="GO" id="GO:0005829">
    <property type="term" value="C:cytosol"/>
    <property type="evidence" value="ECO:0007669"/>
    <property type="project" value="TreeGrafter"/>
</dbReference>
<feature type="region of interest" description="Disordered" evidence="11">
    <location>
        <begin position="1"/>
        <end position="30"/>
    </location>
</feature>
<dbReference type="InterPro" id="IPR010994">
    <property type="entry name" value="RuvA_2-like"/>
</dbReference>
<dbReference type="InterPro" id="IPR013840">
    <property type="entry name" value="DNAligase_N"/>
</dbReference>
<keyword evidence="3 10" id="KW-0479">Metal-binding</keyword>
<dbReference type="KEGG" id="harc:HARCEL1_04575"/>
<dbReference type="InterPro" id="IPR001679">
    <property type="entry name" value="DNA_ligase"/>
</dbReference>
<feature type="binding site" evidence="10">
    <location>
        <position position="195"/>
    </location>
    <ligand>
        <name>NAD(+)</name>
        <dbReference type="ChEBI" id="CHEBI:57540"/>
    </ligand>
</feature>
<keyword evidence="6 10" id="KW-0460">Magnesium</keyword>
<evidence type="ECO:0000256" key="7">
    <source>
        <dbReference type="ARBA" id="ARBA00023027"/>
    </source>
</evidence>
<feature type="binding site" evidence="10">
    <location>
        <position position="428"/>
    </location>
    <ligand>
        <name>Zn(2+)</name>
        <dbReference type="ChEBI" id="CHEBI:29105"/>
    </ligand>
</feature>
<dbReference type="InterPro" id="IPR004150">
    <property type="entry name" value="NAD_DNA_ligase_OB"/>
</dbReference>
<feature type="binding site" evidence="10">
    <location>
        <position position="159"/>
    </location>
    <ligand>
        <name>NAD(+)</name>
        <dbReference type="ChEBI" id="CHEBI:57540"/>
    </ligand>
</feature>
<dbReference type="InterPro" id="IPR033136">
    <property type="entry name" value="DNA_ligase_CS"/>
</dbReference>
<keyword evidence="2 10" id="KW-0235">DNA replication</keyword>
<accession>A0A2R4WZQ8</accession>
<gene>
    <name evidence="10 13" type="primary">ligA</name>
    <name evidence="13" type="ORF">HARCEL1_04575</name>
</gene>
<dbReference type="RefSeq" id="WP_108381401.1">
    <property type="nucleotide sequence ID" value="NZ_CP028858.1"/>
</dbReference>
<dbReference type="NCBIfam" id="TIGR00575">
    <property type="entry name" value="dnlj"/>
    <property type="match status" value="1"/>
</dbReference>
<dbReference type="Gene3D" id="1.10.287.610">
    <property type="entry name" value="Helix hairpin bin"/>
    <property type="match status" value="1"/>
</dbReference>
<feature type="binding site" evidence="10">
    <location>
        <position position="425"/>
    </location>
    <ligand>
        <name>Zn(2+)</name>
        <dbReference type="ChEBI" id="CHEBI:29105"/>
    </ligand>
</feature>
<dbReference type="FunFam" id="2.40.50.140:FF:000012">
    <property type="entry name" value="DNA ligase"/>
    <property type="match status" value="1"/>
</dbReference>
<dbReference type="Gene3D" id="3.40.50.10190">
    <property type="entry name" value="BRCT domain"/>
    <property type="match status" value="1"/>
</dbReference>
<dbReference type="InterPro" id="IPR012340">
    <property type="entry name" value="NA-bd_OB-fold"/>
</dbReference>
<dbReference type="GO" id="GO:0003911">
    <property type="term" value="F:DNA ligase (NAD+) activity"/>
    <property type="evidence" value="ECO:0007669"/>
    <property type="project" value="UniProtKB-UniRule"/>
</dbReference>
<keyword evidence="5 10" id="KW-0862">Zinc</keyword>
<name>A0A2R4WZQ8_9EURY</name>
<evidence type="ECO:0000256" key="5">
    <source>
        <dbReference type="ARBA" id="ARBA00022833"/>
    </source>
</evidence>
<dbReference type="InterPro" id="IPR018239">
    <property type="entry name" value="DNA_ligase_AS"/>
</dbReference>
<feature type="binding site" evidence="10">
    <location>
        <position position="447"/>
    </location>
    <ligand>
        <name>Zn(2+)</name>
        <dbReference type="ChEBI" id="CHEBI:29105"/>
    </ligand>
</feature>
<dbReference type="GO" id="GO:0006281">
    <property type="term" value="P:DNA repair"/>
    <property type="evidence" value="ECO:0007669"/>
    <property type="project" value="UniProtKB-KW"/>
</dbReference>
<feature type="domain" description="BRCT" evidence="12">
    <location>
        <begin position="606"/>
        <end position="681"/>
    </location>
</feature>
<evidence type="ECO:0000313" key="14">
    <source>
        <dbReference type="Proteomes" id="UP000244727"/>
    </source>
</evidence>
<keyword evidence="10" id="KW-0464">Manganese</keyword>
<dbReference type="SUPFAM" id="SSF52113">
    <property type="entry name" value="BRCT domain"/>
    <property type="match status" value="1"/>
</dbReference>
<evidence type="ECO:0000313" key="13">
    <source>
        <dbReference type="EMBL" id="AWB27032.1"/>
    </source>
</evidence>
<dbReference type="CDD" id="cd00114">
    <property type="entry name" value="LIGANc"/>
    <property type="match status" value="1"/>
</dbReference>
<dbReference type="Pfam" id="PF00533">
    <property type="entry name" value="BRCT"/>
    <property type="match status" value="1"/>
</dbReference>
<dbReference type="PANTHER" id="PTHR23389:SF9">
    <property type="entry name" value="DNA LIGASE"/>
    <property type="match status" value="1"/>
</dbReference>
<evidence type="ECO:0000256" key="8">
    <source>
        <dbReference type="ARBA" id="ARBA00023204"/>
    </source>
</evidence>
<dbReference type="EMBL" id="CP028858">
    <property type="protein sequence ID" value="AWB27032.1"/>
    <property type="molecule type" value="Genomic_DNA"/>
</dbReference>
<feature type="binding site" evidence="10">
    <location>
        <position position="441"/>
    </location>
    <ligand>
        <name>Zn(2+)</name>
        <dbReference type="ChEBI" id="CHEBI:29105"/>
    </ligand>
</feature>
<feature type="binding site" evidence="10">
    <location>
        <position position="310"/>
    </location>
    <ligand>
        <name>NAD(+)</name>
        <dbReference type="ChEBI" id="CHEBI:57540"/>
    </ligand>
</feature>
<dbReference type="SMART" id="SM00292">
    <property type="entry name" value="BRCT"/>
    <property type="match status" value="1"/>
</dbReference>
<sequence length="694" mass="75297">MTADPPDTPFVEDPPTDFDPVDELSEADARDQAAALRDAIRYHDHRYYVLADPVIADRTYDRLFARLEALEAAFDLDRTDSPTQRVGGDPVDDLPTVEHVAPMRSIDQSGDASAVREFADRVRRGLDGEAVRYCCEPKFDGISIEVVYEDGRLDRAVTRGDGDAGDDVTANVRTVGSIPLRLRGDHPDRLAVRGELYMPREGFTQLNRERIDRGEDPFANPRNATAGTIRQLDPSVVADRPLDVFFFDVLDASQEFATISAIHERLPGWGLRVSDRWATVDSIDAAIEYRDALLAERDALPYEIDGVVIKVDDLDACDRLGTTARAPRWAFAYKFPARTERTRVRDILVQVGRTGRLTPVALLDPVEVSGVTVSRATLHNPSEIESLGVAVGDEVEVLRAGDVIPYVERVTDAASEGHYAFPETCPSCGTPVERDGPLAFCPAGLACPAQLEEAIVHYGSRDGLDIEGLGEESVAQLLDAGLIESLPDLYDLSPFELTTLEGWGQRSAGTLIEEIEASREPPLADLLAALTIPDVGPTTARNLAREFETIAALREAAESGDRAALEAVDDVGPEVADSIVTFFQTEATRETLDRLLDHVDPEPPDSTGAAFEGETLVFTGSLPGAARSDVQAVVEAQGGRVTSSVSGNTDYLVVGENPGQRKREAADENGVPTLDPEAFADLCRERGVDVPIEA</sequence>
<evidence type="ECO:0000256" key="4">
    <source>
        <dbReference type="ARBA" id="ARBA00022763"/>
    </source>
</evidence>
<dbReference type="InterPro" id="IPR036420">
    <property type="entry name" value="BRCT_dom_sf"/>
</dbReference>
<dbReference type="SUPFAM" id="SSF47781">
    <property type="entry name" value="RuvA domain 2-like"/>
    <property type="match status" value="1"/>
</dbReference>
<evidence type="ECO:0000256" key="1">
    <source>
        <dbReference type="ARBA" id="ARBA00022598"/>
    </source>
</evidence>
<dbReference type="Pfam" id="PF12826">
    <property type="entry name" value="HHH_2"/>
    <property type="match status" value="1"/>
</dbReference>
<dbReference type="InterPro" id="IPR001357">
    <property type="entry name" value="BRCT_dom"/>
</dbReference>
<feature type="binding site" evidence="10">
    <location>
        <position position="334"/>
    </location>
    <ligand>
        <name>NAD(+)</name>
        <dbReference type="ChEBI" id="CHEBI:57540"/>
    </ligand>
</feature>
<keyword evidence="14" id="KW-1185">Reference proteome</keyword>
<evidence type="ECO:0000256" key="9">
    <source>
        <dbReference type="ARBA" id="ARBA00034005"/>
    </source>
</evidence>
<dbReference type="GO" id="GO:0046872">
    <property type="term" value="F:metal ion binding"/>
    <property type="evidence" value="ECO:0007669"/>
    <property type="project" value="UniProtKB-KW"/>
</dbReference>
<comment type="cofactor">
    <cofactor evidence="10">
        <name>Mg(2+)</name>
        <dbReference type="ChEBI" id="CHEBI:18420"/>
    </cofactor>
    <cofactor evidence="10">
        <name>Mn(2+)</name>
        <dbReference type="ChEBI" id="CHEBI:29035"/>
    </cofactor>
</comment>
<organism evidence="13 14">
    <name type="scientific">Halococcoides cellulosivorans</name>
    <dbReference type="NCBI Taxonomy" id="1679096"/>
    <lineage>
        <taxon>Archaea</taxon>
        <taxon>Methanobacteriati</taxon>
        <taxon>Methanobacteriota</taxon>
        <taxon>Stenosarchaea group</taxon>
        <taxon>Halobacteria</taxon>
        <taxon>Halobacteriales</taxon>
        <taxon>Haloarculaceae</taxon>
        <taxon>Halococcoides</taxon>
    </lineage>
</organism>
<dbReference type="Gene3D" id="1.10.150.20">
    <property type="entry name" value="5' to 3' exonuclease, C-terminal subdomain"/>
    <property type="match status" value="2"/>
</dbReference>
<comment type="catalytic activity">
    <reaction evidence="9 10">
        <text>NAD(+) + (deoxyribonucleotide)n-3'-hydroxyl + 5'-phospho-(deoxyribonucleotide)m = (deoxyribonucleotide)n+m + AMP + beta-nicotinamide D-nucleotide.</text>
        <dbReference type="EC" id="6.5.1.2"/>
    </reaction>
</comment>
<dbReference type="Gene3D" id="3.30.470.30">
    <property type="entry name" value="DNA ligase/mRNA capping enzyme"/>
    <property type="match status" value="1"/>
</dbReference>
<dbReference type="Pfam" id="PF14520">
    <property type="entry name" value="HHH_5"/>
    <property type="match status" value="1"/>
</dbReference>
<feature type="region of interest" description="Disordered" evidence="11">
    <location>
        <begin position="656"/>
        <end position="675"/>
    </location>
</feature>
<evidence type="ECO:0000256" key="11">
    <source>
        <dbReference type="SAM" id="MobiDB-lite"/>
    </source>
</evidence>
<feature type="compositionally biased region" description="Acidic residues" evidence="11">
    <location>
        <begin position="14"/>
        <end position="26"/>
    </location>
</feature>
<dbReference type="AlphaFoldDB" id="A0A2R4WZQ8"/>
<dbReference type="GeneID" id="36511756"/>
<dbReference type="PANTHER" id="PTHR23389">
    <property type="entry name" value="CHROMOSOME TRANSMISSION FIDELITY FACTOR 18"/>
    <property type="match status" value="1"/>
</dbReference>
<comment type="function">
    <text evidence="10">DNA ligase that catalyzes the formation of phosphodiester linkages between 5'-phosphoryl and 3'-hydroxyl groups in double-stranded DNA using NAD as a coenzyme and as the energy source for the reaction. It is essential for DNA replication and repair of damaged DNA.</text>
</comment>
<dbReference type="EC" id="6.5.1.2" evidence="10"/>
<evidence type="ECO:0000256" key="6">
    <source>
        <dbReference type="ARBA" id="ARBA00022842"/>
    </source>
</evidence>
<dbReference type="Proteomes" id="UP000244727">
    <property type="component" value="Chromosome"/>
</dbReference>